<sequence>MAVFALNNGRLEDAPQLSGDFHWESDEVIRAISEQTLHLVDRALFPVGIVTNESSSSPQQSLIALDSAKRVVTIEVVPTLNSDVLLQATHRAGTFSSLSRQQLASIYPGTEQDFAHRWSMFLEGTSPLSQTSARLYVFCLEVTNDVRQSLSGVDISVKLVIPHQGSSSTLIEVTDVENYSPDRLSAPPAPWLIGAPSAEVPAVLSAVLANEKGQVAVDDDETGQVLTDTDHTTGEIIDQSLWEIKGWVDRPNIPPLPQRAVKPSRVKVDISALNANQHAQTIEFAENEAVQEDVAVQEQGQAVADGSQHVGSVIKLAELTQPVESPRRYGKRMSRRARRHGGVENPEQHVIGADMRHNDAEGIVVDGVPSETTSTITDVETKIDNGSQHAPGKVVQADSDAVLYQQLLERAKRAEQRLWDKSAPKHNLDAVIFSEELSASEAERAVAEAAEHDKTQLAEWITRQRSATNQPTRRSRRSRRR</sequence>
<evidence type="ECO:0000256" key="1">
    <source>
        <dbReference type="SAM" id="MobiDB-lite"/>
    </source>
</evidence>
<organism evidence="2 3">
    <name type="scientific">Arcanobacterium phocisimile</name>
    <dbReference type="NCBI Taxonomy" id="1302235"/>
    <lineage>
        <taxon>Bacteria</taxon>
        <taxon>Bacillati</taxon>
        <taxon>Actinomycetota</taxon>
        <taxon>Actinomycetes</taxon>
        <taxon>Actinomycetales</taxon>
        <taxon>Actinomycetaceae</taxon>
        <taxon>Arcanobacterium</taxon>
    </lineage>
</organism>
<accession>A0ABX7IKP9</accession>
<feature type="region of interest" description="Disordered" evidence="1">
    <location>
        <begin position="444"/>
        <end position="481"/>
    </location>
</feature>
<dbReference type="RefSeq" id="WP_204424843.1">
    <property type="nucleotide sequence ID" value="NZ_CP070228.1"/>
</dbReference>
<gene>
    <name evidence="2" type="ORF">JTE88_01210</name>
</gene>
<name>A0ABX7IKP9_9ACTO</name>
<keyword evidence="3" id="KW-1185">Reference proteome</keyword>
<feature type="compositionally biased region" description="Polar residues" evidence="1">
    <location>
        <begin position="463"/>
        <end position="472"/>
    </location>
</feature>
<dbReference type="EMBL" id="CP070228">
    <property type="protein sequence ID" value="QRV02408.1"/>
    <property type="molecule type" value="Genomic_DNA"/>
</dbReference>
<feature type="compositionally biased region" description="Basic and acidic residues" evidence="1">
    <location>
        <begin position="444"/>
        <end position="456"/>
    </location>
</feature>
<reference evidence="2 3" key="1">
    <citation type="submission" date="2021-02" db="EMBL/GenBank/DDBJ databases">
        <title>Complete Genome Sequence of Arcanobacterium phocisimile strain DSM 26142T from a harbour seal.</title>
        <authorList>
            <person name="Borowiak M."/>
            <person name="Alssahen M."/>
            <person name="Malorny B."/>
            <person name="Laemmler C."/>
            <person name="Siebert U."/>
            <person name="Ploetz M."/>
            <person name="Abdulmawjood A."/>
        </authorList>
    </citation>
    <scope>NUCLEOTIDE SEQUENCE [LARGE SCALE GENOMIC DNA]</scope>
    <source>
        <strain evidence="2 3">DSM 26142</strain>
    </source>
</reference>
<evidence type="ECO:0000313" key="3">
    <source>
        <dbReference type="Proteomes" id="UP000602653"/>
    </source>
</evidence>
<protein>
    <submittedName>
        <fullName evidence="2">Uncharacterized protein</fullName>
    </submittedName>
</protein>
<dbReference type="Proteomes" id="UP000602653">
    <property type="component" value="Chromosome"/>
</dbReference>
<proteinExistence type="predicted"/>
<evidence type="ECO:0000313" key="2">
    <source>
        <dbReference type="EMBL" id="QRV02408.1"/>
    </source>
</evidence>